<protein>
    <recommendedName>
        <fullName evidence="3">Transcription factor domain-containing protein</fullName>
    </recommendedName>
</protein>
<proteinExistence type="predicted"/>
<keyword evidence="2" id="KW-1185">Reference proteome</keyword>
<name>A0A2A9NYN1_9AGAR</name>
<evidence type="ECO:0000313" key="2">
    <source>
        <dbReference type="Proteomes" id="UP000242287"/>
    </source>
</evidence>
<gene>
    <name evidence="1" type="ORF">AMATHDRAFT_136913</name>
</gene>
<sequence>IQPAFIFAGMALATLMKSSEKGMGAKGREDALALSESTRVALSNSYSTGWIDVKLVQAAYIMALFESSLHPLYSPDRLIAALHDLDDLIHSHMFTKHDADDPHVSKFPPGTVPAIPDTVTAGTPLAHQKRCACVSPEEQQVDPHAYQAIPLGWDSAWHADEIIAEECRRVCWGALALVTSYNTLCVCFGKEPVKFWIADASNYKLLFPGEVLDRTSDKFKPPILMKPKESVWALYCRSMLLWNYCNRLLWGDLAEEDRAELSTEALNETMSLQDSLDAHHCNMNTVVLYMCRELILNSRFTITKAVRRVIGQEDLDRPFLNRKEAEQWVVWQRQVINRAEMALHDVVDKPANMWTRRPYYATWYSNQLALCLRVWSHDRSLLSVLELAKSILRAVDLLNGLWPNTFHQQQCSDMRQKLVDACTSVGLEAPLPPSPPPALYHAL</sequence>
<evidence type="ECO:0000313" key="1">
    <source>
        <dbReference type="EMBL" id="PFH53661.1"/>
    </source>
</evidence>
<accession>A0A2A9NYN1</accession>
<reference evidence="1 2" key="1">
    <citation type="submission" date="2014-02" db="EMBL/GenBank/DDBJ databases">
        <title>Transposable element dynamics among asymbiotic and ectomycorrhizal Amanita fungi.</title>
        <authorList>
            <consortium name="DOE Joint Genome Institute"/>
            <person name="Hess J."/>
            <person name="Skrede I."/>
            <person name="Wolfe B."/>
            <person name="LaButti K."/>
            <person name="Ohm R.A."/>
            <person name="Grigoriev I.V."/>
            <person name="Pringle A."/>
        </authorList>
    </citation>
    <scope>NUCLEOTIDE SEQUENCE [LARGE SCALE GENOMIC DNA]</scope>
    <source>
        <strain evidence="1 2">SKay4041</strain>
    </source>
</reference>
<dbReference type="AlphaFoldDB" id="A0A2A9NYN1"/>
<feature type="non-terminal residue" evidence="1">
    <location>
        <position position="1"/>
    </location>
</feature>
<dbReference type="EMBL" id="KZ301972">
    <property type="protein sequence ID" value="PFH53661.1"/>
    <property type="molecule type" value="Genomic_DNA"/>
</dbReference>
<organism evidence="1 2">
    <name type="scientific">Amanita thiersii Skay4041</name>
    <dbReference type="NCBI Taxonomy" id="703135"/>
    <lineage>
        <taxon>Eukaryota</taxon>
        <taxon>Fungi</taxon>
        <taxon>Dikarya</taxon>
        <taxon>Basidiomycota</taxon>
        <taxon>Agaricomycotina</taxon>
        <taxon>Agaricomycetes</taxon>
        <taxon>Agaricomycetidae</taxon>
        <taxon>Agaricales</taxon>
        <taxon>Pluteineae</taxon>
        <taxon>Amanitaceae</taxon>
        <taxon>Amanita</taxon>
    </lineage>
</organism>
<evidence type="ECO:0008006" key="3">
    <source>
        <dbReference type="Google" id="ProtNLM"/>
    </source>
</evidence>
<dbReference type="STRING" id="703135.A0A2A9NYN1"/>
<dbReference type="Proteomes" id="UP000242287">
    <property type="component" value="Unassembled WGS sequence"/>
</dbReference>
<dbReference type="OrthoDB" id="10261408at2759"/>